<sequence>KKEYQLIYVIFPFLEFSTIRIPFVAIQANKQTLELSVSILNDMEILGHPSYVACGRMTLSRRCCYLRFCIP</sequence>
<dbReference type="EMBL" id="GEDG01039117">
    <property type="protein sequence ID" value="JAP07265.1"/>
    <property type="molecule type" value="Transcribed_RNA"/>
</dbReference>
<protein>
    <submittedName>
        <fullName evidence="1">Putative ovule protein</fullName>
    </submittedName>
</protein>
<evidence type="ECO:0000313" key="1">
    <source>
        <dbReference type="EMBL" id="JAP07265.1"/>
    </source>
</evidence>
<organism evidence="1">
    <name type="scientific">Solanum chacoense</name>
    <name type="common">Chaco potato</name>
    <dbReference type="NCBI Taxonomy" id="4108"/>
    <lineage>
        <taxon>Eukaryota</taxon>
        <taxon>Viridiplantae</taxon>
        <taxon>Streptophyta</taxon>
        <taxon>Embryophyta</taxon>
        <taxon>Tracheophyta</taxon>
        <taxon>Spermatophyta</taxon>
        <taxon>Magnoliopsida</taxon>
        <taxon>eudicotyledons</taxon>
        <taxon>Gunneridae</taxon>
        <taxon>Pentapetalae</taxon>
        <taxon>asterids</taxon>
        <taxon>lamiids</taxon>
        <taxon>Solanales</taxon>
        <taxon>Solanaceae</taxon>
        <taxon>Solanoideae</taxon>
        <taxon>Solaneae</taxon>
        <taxon>Solanum</taxon>
    </lineage>
</organism>
<reference evidence="1" key="1">
    <citation type="submission" date="2015-12" db="EMBL/GenBank/DDBJ databases">
        <title>Gene expression during late stages of embryo sac development: a critical building block for successful pollen-pistil interactions.</title>
        <authorList>
            <person name="Liu Y."/>
            <person name="Joly V."/>
            <person name="Sabar M."/>
            <person name="Matton D.P."/>
        </authorList>
    </citation>
    <scope>NUCLEOTIDE SEQUENCE</scope>
</reference>
<name>A0A0V0GG92_SOLCH</name>
<accession>A0A0V0GG92</accession>
<dbReference type="AlphaFoldDB" id="A0A0V0GG92"/>
<proteinExistence type="predicted"/>
<feature type="non-terminal residue" evidence="1">
    <location>
        <position position="1"/>
    </location>
</feature>